<evidence type="ECO:0000313" key="4">
    <source>
        <dbReference type="Proteomes" id="UP001320420"/>
    </source>
</evidence>
<dbReference type="EMBL" id="JAKJXP020000002">
    <property type="protein sequence ID" value="KAK7757385.1"/>
    <property type="molecule type" value="Genomic_DNA"/>
</dbReference>
<dbReference type="PANTHER" id="PTHR42767:SF1">
    <property type="entry name" value="ENDO-BETA-1,6-GALACTANASE-LIKE DOMAIN-CONTAINING PROTEIN"/>
    <property type="match status" value="1"/>
</dbReference>
<evidence type="ECO:0000259" key="2">
    <source>
        <dbReference type="Pfam" id="PF14587"/>
    </source>
</evidence>
<dbReference type="InterPro" id="IPR017853">
    <property type="entry name" value="GH"/>
</dbReference>
<dbReference type="SUPFAM" id="SSF51445">
    <property type="entry name" value="(Trans)glycosidases"/>
    <property type="match status" value="1"/>
</dbReference>
<dbReference type="PANTHER" id="PTHR42767">
    <property type="entry name" value="ENDO-BETA-1,6-GALACTANASE"/>
    <property type="match status" value="1"/>
</dbReference>
<dbReference type="InterPro" id="IPR039514">
    <property type="entry name" value="6GAL-like"/>
</dbReference>
<comment type="caution">
    <text evidence="3">The sequence shown here is derived from an EMBL/GenBank/DDBJ whole genome shotgun (WGS) entry which is preliminary data.</text>
</comment>
<dbReference type="AlphaFoldDB" id="A0AAN9YXG4"/>
<accession>A0AAN9YXG4</accession>
<keyword evidence="1" id="KW-0732">Signal</keyword>
<keyword evidence="4" id="KW-1185">Reference proteome</keyword>
<dbReference type="Pfam" id="PF14587">
    <property type="entry name" value="Glyco_hydr_30_2"/>
    <property type="match status" value="1"/>
</dbReference>
<reference evidence="3 4" key="1">
    <citation type="submission" date="2024-02" db="EMBL/GenBank/DDBJ databases">
        <title>De novo assembly and annotation of 12 fungi associated with fruit tree decline syndrome in Ontario, Canada.</title>
        <authorList>
            <person name="Sulman M."/>
            <person name="Ellouze W."/>
            <person name="Ilyukhin E."/>
        </authorList>
    </citation>
    <scope>NUCLEOTIDE SEQUENCE [LARGE SCALE GENOMIC DNA]</scope>
    <source>
        <strain evidence="3 4">M11/M66-122</strain>
    </source>
</reference>
<dbReference type="GO" id="GO:0004553">
    <property type="term" value="F:hydrolase activity, hydrolyzing O-glycosyl compounds"/>
    <property type="evidence" value="ECO:0007669"/>
    <property type="project" value="InterPro"/>
</dbReference>
<organism evidence="3 4">
    <name type="scientific">Diatrype stigma</name>
    <dbReference type="NCBI Taxonomy" id="117547"/>
    <lineage>
        <taxon>Eukaryota</taxon>
        <taxon>Fungi</taxon>
        <taxon>Dikarya</taxon>
        <taxon>Ascomycota</taxon>
        <taxon>Pezizomycotina</taxon>
        <taxon>Sordariomycetes</taxon>
        <taxon>Xylariomycetidae</taxon>
        <taxon>Xylariales</taxon>
        <taxon>Diatrypaceae</taxon>
        <taxon>Diatrype</taxon>
    </lineage>
</organism>
<proteinExistence type="predicted"/>
<evidence type="ECO:0000256" key="1">
    <source>
        <dbReference type="SAM" id="SignalP"/>
    </source>
</evidence>
<evidence type="ECO:0000313" key="3">
    <source>
        <dbReference type="EMBL" id="KAK7757385.1"/>
    </source>
</evidence>
<dbReference type="InterPro" id="IPR039743">
    <property type="entry name" value="6GAL/EXGAL"/>
</dbReference>
<sequence length="499" mass="53671">MSAIRLALGASLAFGGLTAAAPVTDGVVKTAAAGIQARDTTTTIDAKSNWGIWEGWGISLAWWAKAFGNRDDLADVLFTLKSTSFSGQSLPGLGFNIVRHNAGASSWNTYDGDKMTASANIKTSRQIEGHWVDWASSDPASSSWDWTVDANQRAMLSKAQSRGANHLELFSNSPMWWMCANHNPSGASDGGENIQSWNLQDHAVYMATIAKYAKDNWGVTFESVDPFNEPTADWWKADGTQEGSHFDVSTQATVINYLRSELDDRGLTSTIVAAADESYYDQALAAANGWGSAALGHVGRINVHGYQYGDGARDKLHDVASSNSKRLWNSEYGESDATGGRLASNLLLDFRWLKPTGWVYWQAIDGGGWGLIDGDNDAKTLGSPGQKYWVLAQFSRHIREGMRILDGGSGSTIAAYDAANKKLVIAYYNSGSAQTLNFELAGFSGLPASGTKVARWRTAVGSSGDRYVQDTGATMSGTKLQSAFGSNVVQTFEVEGITL</sequence>
<feature type="domain" description="Endo-beta-1,6-galactanase-like" evidence="2">
    <location>
        <begin position="50"/>
        <end position="275"/>
    </location>
</feature>
<feature type="signal peptide" evidence="1">
    <location>
        <begin position="1"/>
        <end position="20"/>
    </location>
</feature>
<name>A0AAN9YXG4_9PEZI</name>
<gene>
    <name evidence="3" type="primary">6GAL</name>
    <name evidence="3" type="ORF">SLS62_000397</name>
</gene>
<dbReference type="Proteomes" id="UP001320420">
    <property type="component" value="Unassembled WGS sequence"/>
</dbReference>
<protein>
    <submittedName>
        <fullName evidence="3">Endo-beta-1 6-galactanase</fullName>
    </submittedName>
</protein>
<dbReference type="Gene3D" id="3.20.20.80">
    <property type="entry name" value="Glycosidases"/>
    <property type="match status" value="1"/>
</dbReference>
<feature type="chain" id="PRO_5042991255" evidence="1">
    <location>
        <begin position="21"/>
        <end position="499"/>
    </location>
</feature>